<keyword evidence="4" id="KW-1185">Reference proteome</keyword>
<dbReference type="STRING" id="78345.BMERY_1823"/>
<dbReference type="GO" id="GO:0006508">
    <property type="term" value="P:proteolysis"/>
    <property type="evidence" value="ECO:0007669"/>
    <property type="project" value="UniProtKB-KW"/>
</dbReference>
<protein>
    <submittedName>
        <fullName evidence="3">M6 family metalloprotease domain-containing protein</fullName>
    </submittedName>
</protein>
<dbReference type="AlphaFoldDB" id="A0A087BEF9"/>
<dbReference type="RefSeq" id="WP_051915196.1">
    <property type="nucleotide sequence ID" value="NZ_JGZC01000009.1"/>
</dbReference>
<evidence type="ECO:0000313" key="4">
    <source>
        <dbReference type="Proteomes" id="UP000029060"/>
    </source>
</evidence>
<evidence type="ECO:0000256" key="2">
    <source>
        <dbReference type="SAM" id="SignalP"/>
    </source>
</evidence>
<keyword evidence="3" id="KW-0645">Protease</keyword>
<keyword evidence="3" id="KW-0378">Hydrolase</keyword>
<keyword evidence="2" id="KW-0732">Signal</keyword>
<dbReference type="OrthoDB" id="8780795at2"/>
<sequence length="672" mass="72164">METGNGTGAARIRRIAAMITTTALLICGCALTSVPAMAQDGMNGTTSDEAVAASQATQLAQTAAEQSTAEQDATEQRGAHQTEASQAGQSAAATDHNTTGQATSQSNASTLVSDAPLNTSFDPQDPNEKSPESIGLGQRIGLGRTGVAKVVALRVDFPDEKFAQGDSLEALQTLIDGTNQDFHPYESLNSYYQRSSYGKLSFTGQAFDYHATHNRGEYNDTSDVTVEALRALDTTVDFSQFDGNNDGRIDLVYMHFAGPDSGWGGTWWSYESNANEGTDIRWQGAVQHRHVALALNTVGGAQTIIHETGHAPGLIDYYSNPTTFTPNKGMNTNDMMNDNIGDHNGFSKWLLGWIDDDHVTRIVVNQDGVTVKRDNADAEHMASVSQAVTSLDYEDMRQQGSIVAISAAPALLGSEGRFSSYYVLQYDDAVGNQSVMSRPMLRLYRVQAELNDSRVFTHSNISSTEAHNQVIELVDMTQAPNHDGSTDLKQGDHINGSTTPSTNFHDLAASGFTGIDITVTSINALGATVAISYNDSGHEIPQAFTITDTLMSRGIIGADAYKLKTSARVAKTDPYSQAILTVNGKDFDVDFDINGDGDIITLDYQLPVGTLTTTSSCSLSCSFTFPKGTFILGIKDGKTVTSERITVPVKVAPWRTSRRPEPTHGMGIIPTC</sequence>
<gene>
    <name evidence="3" type="ORF">BMERY_1823</name>
</gene>
<dbReference type="EMBL" id="JGZC01000009">
    <property type="protein sequence ID" value="KFI69409.1"/>
    <property type="molecule type" value="Genomic_DNA"/>
</dbReference>
<accession>A0A087BEF9</accession>
<name>A0A087BEF9_9BIFI</name>
<reference evidence="3 4" key="1">
    <citation type="submission" date="2014-03" db="EMBL/GenBank/DDBJ databases">
        <title>Genomics of Bifidobacteria.</title>
        <authorList>
            <person name="Ventura M."/>
            <person name="Milani C."/>
            <person name="Lugli G.A."/>
        </authorList>
    </citation>
    <scope>NUCLEOTIDE SEQUENCE [LARGE SCALE GENOMIC DNA]</scope>
    <source>
        <strain evidence="3 4">LMG 11341</strain>
    </source>
</reference>
<evidence type="ECO:0000256" key="1">
    <source>
        <dbReference type="SAM" id="MobiDB-lite"/>
    </source>
</evidence>
<evidence type="ECO:0000313" key="3">
    <source>
        <dbReference type="EMBL" id="KFI69409.1"/>
    </source>
</evidence>
<organism evidence="3 4">
    <name type="scientific">Bifidobacterium merycicum</name>
    <dbReference type="NCBI Taxonomy" id="78345"/>
    <lineage>
        <taxon>Bacteria</taxon>
        <taxon>Bacillati</taxon>
        <taxon>Actinomycetota</taxon>
        <taxon>Actinomycetes</taxon>
        <taxon>Bifidobacteriales</taxon>
        <taxon>Bifidobacteriaceae</taxon>
        <taxon>Bifidobacterium</taxon>
    </lineage>
</organism>
<dbReference type="PANTHER" id="PTHR41775">
    <property type="entry name" value="SECRETED PROTEIN-RELATED"/>
    <property type="match status" value="1"/>
</dbReference>
<feature type="compositionally biased region" description="Polar residues" evidence="1">
    <location>
        <begin position="82"/>
        <end position="122"/>
    </location>
</feature>
<feature type="compositionally biased region" description="Low complexity" evidence="1">
    <location>
        <begin position="49"/>
        <end position="71"/>
    </location>
</feature>
<dbReference type="eggNOG" id="COG4412">
    <property type="taxonomic scope" value="Bacteria"/>
</dbReference>
<dbReference type="GO" id="GO:0008237">
    <property type="term" value="F:metallopeptidase activity"/>
    <property type="evidence" value="ECO:0007669"/>
    <property type="project" value="UniProtKB-KW"/>
</dbReference>
<keyword evidence="3" id="KW-0482">Metalloprotease</keyword>
<dbReference type="Proteomes" id="UP000029060">
    <property type="component" value="Unassembled WGS sequence"/>
</dbReference>
<feature type="chain" id="PRO_5001818893" evidence="2">
    <location>
        <begin position="39"/>
        <end position="672"/>
    </location>
</feature>
<feature type="signal peptide" evidence="2">
    <location>
        <begin position="1"/>
        <end position="38"/>
    </location>
</feature>
<comment type="caution">
    <text evidence="3">The sequence shown here is derived from an EMBL/GenBank/DDBJ whole genome shotgun (WGS) entry which is preliminary data.</text>
</comment>
<feature type="region of interest" description="Disordered" evidence="1">
    <location>
        <begin position="48"/>
        <end position="138"/>
    </location>
</feature>
<dbReference type="PANTHER" id="PTHR41775:SF1">
    <property type="entry name" value="PEPTIDASE M6-LIKE DOMAIN-CONTAINING PROTEIN"/>
    <property type="match status" value="1"/>
</dbReference>
<proteinExistence type="predicted"/>